<keyword evidence="11" id="KW-1185">Reference proteome</keyword>
<dbReference type="PANTHER" id="PTHR35524:SF1">
    <property type="entry name" value="ALPHA-ACETOLACTATE DECARBOXYLASE"/>
    <property type="match status" value="1"/>
</dbReference>
<dbReference type="eggNOG" id="COG3527">
    <property type="taxonomic scope" value="Bacteria"/>
</dbReference>
<evidence type="ECO:0000256" key="3">
    <source>
        <dbReference type="ARBA" id="ARBA00007106"/>
    </source>
</evidence>
<dbReference type="GO" id="GO:0045151">
    <property type="term" value="P:acetoin biosynthetic process"/>
    <property type="evidence" value="ECO:0007669"/>
    <property type="project" value="UniProtKB-UniRule"/>
</dbReference>
<dbReference type="Gene3D" id="3.30.1330.80">
    <property type="entry name" value="Hypothetical protein, similar to alpha- acetolactate decarboxylase, domain 2"/>
    <property type="match status" value="2"/>
</dbReference>
<evidence type="ECO:0000256" key="5">
    <source>
        <dbReference type="ARBA" id="ARBA00020164"/>
    </source>
</evidence>
<protein>
    <recommendedName>
        <fullName evidence="5 9">Alpha-acetolactate decarboxylase</fullName>
        <ecNumber evidence="4 9">4.1.1.5</ecNumber>
    </recommendedName>
</protein>
<name>A0A0R2CD13_9LACO</name>
<dbReference type="UniPathway" id="UPA00626">
    <property type="reaction ID" value="UER00678"/>
</dbReference>
<dbReference type="EMBL" id="AYYX01000016">
    <property type="protein sequence ID" value="KRM88978.1"/>
    <property type="molecule type" value="Genomic_DNA"/>
</dbReference>
<proteinExistence type="inferred from homology"/>
<dbReference type="PATRIC" id="fig|1133569.4.peg.566"/>
<evidence type="ECO:0000256" key="1">
    <source>
        <dbReference type="ARBA" id="ARBA00001784"/>
    </source>
</evidence>
<comment type="catalytic activity">
    <reaction evidence="1 9">
        <text>(2S)-2-acetolactate + H(+) = (R)-acetoin + CO2</text>
        <dbReference type="Rhea" id="RHEA:21580"/>
        <dbReference type="ChEBI" id="CHEBI:15378"/>
        <dbReference type="ChEBI" id="CHEBI:15686"/>
        <dbReference type="ChEBI" id="CHEBI:16526"/>
        <dbReference type="ChEBI" id="CHEBI:58476"/>
        <dbReference type="EC" id="4.1.1.5"/>
    </reaction>
</comment>
<evidence type="ECO:0000256" key="6">
    <source>
        <dbReference type="ARBA" id="ARBA00022793"/>
    </source>
</evidence>
<dbReference type="InterPro" id="IPR005128">
    <property type="entry name" value="Acetolactate_a_deCO2ase"/>
</dbReference>
<evidence type="ECO:0000313" key="11">
    <source>
        <dbReference type="Proteomes" id="UP000051576"/>
    </source>
</evidence>
<evidence type="ECO:0000313" key="10">
    <source>
        <dbReference type="EMBL" id="KRM88978.1"/>
    </source>
</evidence>
<gene>
    <name evidence="10" type="ORF">FD21_GL000531</name>
</gene>
<dbReference type="Proteomes" id="UP000051576">
    <property type="component" value="Unassembled WGS sequence"/>
</dbReference>
<dbReference type="PANTHER" id="PTHR35524">
    <property type="entry name" value="ALPHA-ACETOLACTATE DECARBOXYLASE"/>
    <property type="match status" value="1"/>
</dbReference>
<dbReference type="STRING" id="1133569.FD21_GL000531"/>
<evidence type="ECO:0000256" key="9">
    <source>
        <dbReference type="PIRNR" id="PIRNR001332"/>
    </source>
</evidence>
<dbReference type="PIRSF" id="PIRSF001332">
    <property type="entry name" value="Acetolac_decarb"/>
    <property type="match status" value="1"/>
</dbReference>
<comment type="similarity">
    <text evidence="3 9">Belongs to the alpha-acetolactate decarboxylase family.</text>
</comment>
<dbReference type="NCBIfam" id="TIGR01252">
    <property type="entry name" value="acetolac_decarb"/>
    <property type="match status" value="1"/>
</dbReference>
<reference evidence="10 11" key="1">
    <citation type="journal article" date="2015" name="Genome Announc.">
        <title>Expanding the biotechnology potential of lactobacilli through comparative genomics of 213 strains and associated genera.</title>
        <authorList>
            <person name="Sun Z."/>
            <person name="Harris H.M."/>
            <person name="McCann A."/>
            <person name="Guo C."/>
            <person name="Argimon S."/>
            <person name="Zhang W."/>
            <person name="Yang X."/>
            <person name="Jeffery I.B."/>
            <person name="Cooney J.C."/>
            <person name="Kagawa T.F."/>
            <person name="Liu W."/>
            <person name="Song Y."/>
            <person name="Salvetti E."/>
            <person name="Wrobel A."/>
            <person name="Rasinkangas P."/>
            <person name="Parkhill J."/>
            <person name="Rea M.C."/>
            <person name="O'Sullivan O."/>
            <person name="Ritari J."/>
            <person name="Douillard F.P."/>
            <person name="Paul Ross R."/>
            <person name="Yang R."/>
            <person name="Briner A.E."/>
            <person name="Felis G.E."/>
            <person name="de Vos W.M."/>
            <person name="Barrangou R."/>
            <person name="Klaenhammer T.R."/>
            <person name="Caufield P.W."/>
            <person name="Cui Y."/>
            <person name="Zhang H."/>
            <person name="O'Toole P.W."/>
        </authorList>
    </citation>
    <scope>NUCLEOTIDE SEQUENCE [LARGE SCALE GENOMIC DNA]</scope>
    <source>
        <strain evidence="10 11">DSM 20605</strain>
    </source>
</reference>
<accession>A0A0R2CD13</accession>
<evidence type="ECO:0000256" key="7">
    <source>
        <dbReference type="ARBA" id="ARBA00023061"/>
    </source>
</evidence>
<keyword evidence="7 9" id="KW-0005">Acetoin biosynthesis</keyword>
<dbReference type="EC" id="4.1.1.5" evidence="4 9"/>
<dbReference type="SUPFAM" id="SSF117856">
    <property type="entry name" value="AF0104/ALDC/Ptd012-like"/>
    <property type="match status" value="1"/>
</dbReference>
<dbReference type="Pfam" id="PF03306">
    <property type="entry name" value="AAL_decarboxy"/>
    <property type="match status" value="1"/>
</dbReference>
<evidence type="ECO:0000256" key="2">
    <source>
        <dbReference type="ARBA" id="ARBA00005170"/>
    </source>
</evidence>
<dbReference type="GO" id="GO:0047605">
    <property type="term" value="F:acetolactate decarboxylase activity"/>
    <property type="evidence" value="ECO:0007669"/>
    <property type="project" value="UniProtKB-UniRule"/>
</dbReference>
<keyword evidence="8 9" id="KW-0456">Lyase</keyword>
<comment type="caution">
    <text evidence="10">The sequence shown here is derived from an EMBL/GenBank/DDBJ whole genome shotgun (WGS) entry which is preliminary data.</text>
</comment>
<keyword evidence="6 9" id="KW-0210">Decarboxylase</keyword>
<organism evidence="10 11">
    <name type="scientific">Liquorilactobacillus vini DSM 20605</name>
    <dbReference type="NCBI Taxonomy" id="1133569"/>
    <lineage>
        <taxon>Bacteria</taxon>
        <taxon>Bacillati</taxon>
        <taxon>Bacillota</taxon>
        <taxon>Bacilli</taxon>
        <taxon>Lactobacillales</taxon>
        <taxon>Lactobacillaceae</taxon>
        <taxon>Liquorilactobacillus</taxon>
    </lineage>
</organism>
<evidence type="ECO:0000256" key="4">
    <source>
        <dbReference type="ARBA" id="ARBA00013204"/>
    </source>
</evidence>
<dbReference type="CDD" id="cd17299">
    <property type="entry name" value="acetolactate_decarboxylase"/>
    <property type="match status" value="1"/>
</dbReference>
<dbReference type="RefSeq" id="WP_010580564.1">
    <property type="nucleotide sequence ID" value="NZ_AHYZ01000089.1"/>
</dbReference>
<dbReference type="OrthoDB" id="8612680at2"/>
<sequence length="237" mass="25925">MKKTNVLYQHGTLALLVPGLLAGTITLKELMEHGDTGIGTGEGLNGEVVIIEGKPYQFDSFGHANLLKEDFTLPFANAHFSAYQSIGQLTGADSTKFAAAGLNNRPNSNTFFSILAKGTFSYIKTRAVVKSERPFDTLAATAKKQSIFEAHDVQGTLLSYYSPELFHGAAVAGYHNHFIADDLSIGGHILDFQIKQAKLFKQVFDTLEQHLPVDNQEFMEHDFDVDGDLGEVISKAE</sequence>
<comment type="pathway">
    <text evidence="2 9">Polyol metabolism; (R,R)-butane-2,3-diol biosynthesis; (R,R)-butane-2,3-diol from pyruvate: step 2/3.</text>
</comment>
<dbReference type="AlphaFoldDB" id="A0A0R2CD13"/>
<evidence type="ECO:0000256" key="8">
    <source>
        <dbReference type="ARBA" id="ARBA00023239"/>
    </source>
</evidence>